<organism evidence="1 2">
    <name type="scientific">Dactylellina haptotyla (strain CBS 200.50)</name>
    <name type="common">Nematode-trapping fungus</name>
    <name type="synonym">Monacrosporium haptotylum</name>
    <dbReference type="NCBI Taxonomy" id="1284197"/>
    <lineage>
        <taxon>Eukaryota</taxon>
        <taxon>Fungi</taxon>
        <taxon>Dikarya</taxon>
        <taxon>Ascomycota</taxon>
        <taxon>Pezizomycotina</taxon>
        <taxon>Orbiliomycetes</taxon>
        <taxon>Orbiliales</taxon>
        <taxon>Orbiliaceae</taxon>
        <taxon>Dactylellina</taxon>
    </lineage>
</organism>
<name>S8C3Z7_DACHA</name>
<accession>S8C3Z7</accession>
<dbReference type="OMA" id="DHLIMVA"/>
<keyword evidence="2" id="KW-1185">Reference proteome</keyword>
<evidence type="ECO:0000313" key="1">
    <source>
        <dbReference type="EMBL" id="EPS42402.1"/>
    </source>
</evidence>
<dbReference type="OrthoDB" id="5362253at2759"/>
<reference evidence="1 2" key="1">
    <citation type="journal article" date="2013" name="PLoS Genet.">
        <title>Genomic mechanisms accounting for the adaptation to parasitism in nematode-trapping fungi.</title>
        <authorList>
            <person name="Meerupati T."/>
            <person name="Andersson K.M."/>
            <person name="Friman E."/>
            <person name="Kumar D."/>
            <person name="Tunlid A."/>
            <person name="Ahren D."/>
        </authorList>
    </citation>
    <scope>NUCLEOTIDE SEQUENCE [LARGE SCALE GENOMIC DNA]</scope>
    <source>
        <strain evidence="1 2">CBS 200.50</strain>
    </source>
</reference>
<dbReference type="Proteomes" id="UP000015100">
    <property type="component" value="Unassembled WGS sequence"/>
</dbReference>
<protein>
    <submittedName>
        <fullName evidence="1">Uncharacterized protein</fullName>
    </submittedName>
</protein>
<dbReference type="EMBL" id="AQGS01000114">
    <property type="protein sequence ID" value="EPS42402.1"/>
    <property type="molecule type" value="Genomic_DNA"/>
</dbReference>
<comment type="caution">
    <text evidence="1">The sequence shown here is derived from an EMBL/GenBank/DDBJ whole genome shotgun (WGS) entry which is preliminary data.</text>
</comment>
<gene>
    <name evidence="1" type="ORF">H072_3548</name>
</gene>
<dbReference type="HOGENOM" id="CLU_1547522_0_0_1"/>
<evidence type="ECO:0000313" key="2">
    <source>
        <dbReference type="Proteomes" id="UP000015100"/>
    </source>
</evidence>
<dbReference type="AlphaFoldDB" id="S8C3Z7"/>
<proteinExistence type="predicted"/>
<sequence>MGRLTSLLLPFKFKRRRTPRSPILQISLPELDPRFLPCFLRDTSNIPPTTIHGYTVPGRFLAPCNALFLDTLTIGDFKRLGQLVISATGVGRLSHLSLLPHSDHLIMVAVTKTRDIPRDDESCYSMENELRLRLLYFLVTRYGGYFRCLAQMYPGELESLVGHSHRCHPLAVV</sequence>
<reference evidence="2" key="2">
    <citation type="submission" date="2013-04" db="EMBL/GenBank/DDBJ databases">
        <title>Genomic mechanisms accounting for the adaptation to parasitism in nematode-trapping fungi.</title>
        <authorList>
            <person name="Ahren D.G."/>
        </authorList>
    </citation>
    <scope>NUCLEOTIDE SEQUENCE [LARGE SCALE GENOMIC DNA]</scope>
    <source>
        <strain evidence="2">CBS 200.50</strain>
    </source>
</reference>